<evidence type="ECO:0000313" key="9">
    <source>
        <dbReference type="Proteomes" id="UP000063699"/>
    </source>
</evidence>
<keyword evidence="4 6" id="KW-0472">Membrane</keyword>
<dbReference type="OrthoDB" id="9786643at2"/>
<keyword evidence="5" id="KW-0046">Antibiotic resistance</keyword>
<evidence type="ECO:0000256" key="6">
    <source>
        <dbReference type="RuleBase" id="RU361157"/>
    </source>
</evidence>
<keyword evidence="6" id="KW-0813">Transport</keyword>
<dbReference type="GO" id="GO:0046677">
    <property type="term" value="P:response to antibiotic"/>
    <property type="evidence" value="ECO:0007669"/>
    <property type="project" value="UniProtKB-KW"/>
</dbReference>
<dbReference type="KEGG" id="kphy:AOZ06_03270"/>
<dbReference type="InterPro" id="IPR000412">
    <property type="entry name" value="ABC_2_transport"/>
</dbReference>
<evidence type="ECO:0000313" key="8">
    <source>
        <dbReference type="EMBL" id="ALG06067.1"/>
    </source>
</evidence>
<protein>
    <recommendedName>
        <fullName evidence="6">Transport permease protein</fullName>
    </recommendedName>
</protein>
<sequence length="270" mass="28753">MTTLALPSPLAIGLARGLTELKLFFRNKEQAIFTFAFPAGILAVIGSVFSQPYGDTGVESNQVLAASMVGAGIIATSFVNLSVSVALDREDGTLSRLRGTPMPAVSYFIGKIILVLVASIAETVLILAVGVGMYDLDLPTAPGKWLTFTWVFVLSVVSCSLIGIFTASLAKSASSASAVANLPYVGLQFISGVYMNPITWLPAGMVTVASFFPIKWSAQGFRSVFLPDSMARYEMAGTWELGKTSLVLGAWCVAGLVLCLVTFRWSNTRR</sequence>
<feature type="transmembrane region" description="Helical" evidence="6">
    <location>
        <begin position="108"/>
        <end position="133"/>
    </location>
</feature>
<evidence type="ECO:0000256" key="5">
    <source>
        <dbReference type="ARBA" id="ARBA00023251"/>
    </source>
</evidence>
<feature type="transmembrane region" description="Helical" evidence="6">
    <location>
        <begin position="145"/>
        <end position="170"/>
    </location>
</feature>
<feature type="transmembrane region" description="Helical" evidence="6">
    <location>
        <begin position="245"/>
        <end position="265"/>
    </location>
</feature>
<dbReference type="EMBL" id="CP012752">
    <property type="protein sequence ID" value="ALG06067.1"/>
    <property type="molecule type" value="Genomic_DNA"/>
</dbReference>
<dbReference type="InterPro" id="IPR047817">
    <property type="entry name" value="ABC2_TM_bact-type"/>
</dbReference>
<evidence type="ECO:0000256" key="4">
    <source>
        <dbReference type="ARBA" id="ARBA00023136"/>
    </source>
</evidence>
<proteinExistence type="inferred from homology"/>
<dbReference type="RefSeq" id="WP_054288043.1">
    <property type="nucleotide sequence ID" value="NZ_CP012752.1"/>
</dbReference>
<dbReference type="Proteomes" id="UP000063699">
    <property type="component" value="Chromosome"/>
</dbReference>
<feature type="transmembrane region" description="Helical" evidence="6">
    <location>
        <begin position="63"/>
        <end position="87"/>
    </location>
</feature>
<evidence type="ECO:0000259" key="7">
    <source>
        <dbReference type="PROSITE" id="PS51012"/>
    </source>
</evidence>
<keyword evidence="3 6" id="KW-1133">Transmembrane helix</keyword>
<dbReference type="Pfam" id="PF01061">
    <property type="entry name" value="ABC2_membrane"/>
    <property type="match status" value="1"/>
</dbReference>
<evidence type="ECO:0000256" key="1">
    <source>
        <dbReference type="ARBA" id="ARBA00004141"/>
    </source>
</evidence>
<keyword evidence="2 6" id="KW-0812">Transmembrane</keyword>
<feature type="transmembrane region" description="Helical" evidence="6">
    <location>
        <begin position="182"/>
        <end position="203"/>
    </location>
</feature>
<dbReference type="PROSITE" id="PS51012">
    <property type="entry name" value="ABC_TM2"/>
    <property type="match status" value="1"/>
</dbReference>
<dbReference type="PANTHER" id="PTHR43229:SF6">
    <property type="entry name" value="ABC-TYPE MULTIDRUG TRANSPORT SYSTEM, PERMEASE COMPONENT"/>
    <property type="match status" value="1"/>
</dbReference>
<evidence type="ECO:0000256" key="2">
    <source>
        <dbReference type="ARBA" id="ARBA00022692"/>
    </source>
</evidence>
<accession>A0A0N9HNT9</accession>
<feature type="domain" description="ABC transmembrane type-2" evidence="7">
    <location>
        <begin position="29"/>
        <end position="266"/>
    </location>
</feature>
<dbReference type="STRING" id="860235.AOZ06_03270"/>
<dbReference type="GO" id="GO:0140359">
    <property type="term" value="F:ABC-type transporter activity"/>
    <property type="evidence" value="ECO:0007669"/>
    <property type="project" value="InterPro"/>
</dbReference>
<comment type="subcellular location">
    <subcellularLocation>
        <location evidence="6">Cell membrane</location>
        <topology evidence="6">Multi-pass membrane protein</topology>
    </subcellularLocation>
    <subcellularLocation>
        <location evidence="1">Membrane</location>
        <topology evidence="1">Multi-pass membrane protein</topology>
    </subcellularLocation>
</comment>
<reference evidence="8 9" key="1">
    <citation type="submission" date="2015-07" db="EMBL/GenBank/DDBJ databases">
        <title>Genome sequencing of Kibdelosporangium phytohabitans.</title>
        <authorList>
            <person name="Qin S."/>
            <person name="Xing K."/>
        </authorList>
    </citation>
    <scope>NUCLEOTIDE SEQUENCE [LARGE SCALE GENOMIC DNA]</scope>
    <source>
        <strain evidence="8 9">KLBMP1111</strain>
    </source>
</reference>
<dbReference type="InterPro" id="IPR013525">
    <property type="entry name" value="ABC2_TM"/>
</dbReference>
<dbReference type="PIRSF" id="PIRSF006648">
    <property type="entry name" value="DrrB"/>
    <property type="match status" value="1"/>
</dbReference>
<dbReference type="InterPro" id="IPR051784">
    <property type="entry name" value="Nod_factor_ABC_transporter"/>
</dbReference>
<dbReference type="GO" id="GO:0043190">
    <property type="term" value="C:ATP-binding cassette (ABC) transporter complex"/>
    <property type="evidence" value="ECO:0007669"/>
    <property type="project" value="InterPro"/>
</dbReference>
<organism evidence="8 9">
    <name type="scientific">Kibdelosporangium phytohabitans</name>
    <dbReference type="NCBI Taxonomy" id="860235"/>
    <lineage>
        <taxon>Bacteria</taxon>
        <taxon>Bacillati</taxon>
        <taxon>Actinomycetota</taxon>
        <taxon>Actinomycetes</taxon>
        <taxon>Pseudonocardiales</taxon>
        <taxon>Pseudonocardiaceae</taxon>
        <taxon>Kibdelosporangium</taxon>
    </lineage>
</organism>
<keyword evidence="9" id="KW-1185">Reference proteome</keyword>
<gene>
    <name evidence="8" type="ORF">AOZ06_03270</name>
</gene>
<feature type="transmembrane region" description="Helical" evidence="6">
    <location>
        <begin position="31"/>
        <end position="51"/>
    </location>
</feature>
<dbReference type="PANTHER" id="PTHR43229">
    <property type="entry name" value="NODULATION PROTEIN J"/>
    <property type="match status" value="1"/>
</dbReference>
<dbReference type="AlphaFoldDB" id="A0A0N9HNT9"/>
<keyword evidence="6" id="KW-1003">Cell membrane</keyword>
<evidence type="ECO:0000256" key="3">
    <source>
        <dbReference type="ARBA" id="ARBA00022989"/>
    </source>
</evidence>
<name>A0A0N9HNT9_9PSEU</name>
<comment type="similarity">
    <text evidence="6">Belongs to the ABC-2 integral membrane protein family.</text>
</comment>